<sequence>MNQEKVPNPREKTRPEDAVSQLSPEVLDMIKHPPKMDDVIRGQSPAERRGNPALVPEMLEQPIDETLMDDRE</sequence>
<feature type="compositionally biased region" description="Basic and acidic residues" evidence="1">
    <location>
        <begin position="28"/>
        <end position="50"/>
    </location>
</feature>
<dbReference type="AlphaFoldDB" id="A0A161VQL1"/>
<accession>A0A161VQL1</accession>
<protein>
    <submittedName>
        <fullName evidence="2">Uncharacterized protein</fullName>
    </submittedName>
</protein>
<evidence type="ECO:0000313" key="3">
    <source>
        <dbReference type="Proteomes" id="UP000076555"/>
    </source>
</evidence>
<feature type="compositionally biased region" description="Basic and acidic residues" evidence="1">
    <location>
        <begin position="7"/>
        <end position="17"/>
    </location>
</feature>
<comment type="caution">
    <text evidence="2">The sequence shown here is derived from an EMBL/GenBank/DDBJ whole genome shotgun (WGS) entry which is preliminary data.</text>
</comment>
<evidence type="ECO:0000256" key="1">
    <source>
        <dbReference type="SAM" id="MobiDB-lite"/>
    </source>
</evidence>
<proteinExistence type="predicted"/>
<organism evidence="2 3">
    <name type="scientific">Nodularia spumigena CENA596</name>
    <dbReference type="NCBI Taxonomy" id="1819295"/>
    <lineage>
        <taxon>Bacteria</taxon>
        <taxon>Bacillati</taxon>
        <taxon>Cyanobacteriota</taxon>
        <taxon>Cyanophyceae</taxon>
        <taxon>Nostocales</taxon>
        <taxon>Nodulariaceae</taxon>
        <taxon>Nodularia</taxon>
    </lineage>
</organism>
<dbReference type="Proteomes" id="UP000076555">
    <property type="component" value="Unassembled WGS sequence"/>
</dbReference>
<dbReference type="OrthoDB" id="426872at2"/>
<name>A0A161VQL1_NODSP</name>
<feature type="region of interest" description="Disordered" evidence="1">
    <location>
        <begin position="1"/>
        <end position="72"/>
    </location>
</feature>
<feature type="compositionally biased region" description="Acidic residues" evidence="1">
    <location>
        <begin position="62"/>
        <end position="72"/>
    </location>
</feature>
<gene>
    <name evidence="2" type="ORF">A2T98_13425</name>
</gene>
<reference evidence="2 3" key="1">
    <citation type="submission" date="2016-04" db="EMBL/GenBank/DDBJ databases">
        <title>Draft Genome Assembly of the Bloom-forming Cyanobacterium Nodularia spumigena Strain CENA596 in Shrimp Production Ponds.</title>
        <authorList>
            <person name="Popin R.V."/>
            <person name="Rigonato J."/>
            <person name="Abreu V.A."/>
            <person name="Andreote A.P."/>
            <person name="Silveira S.B."/>
            <person name="Odebrecht C."/>
            <person name="Fiore M.F."/>
        </authorList>
    </citation>
    <scope>NUCLEOTIDE SEQUENCE [LARGE SCALE GENOMIC DNA]</scope>
    <source>
        <strain evidence="2 3">CENA596</strain>
    </source>
</reference>
<evidence type="ECO:0000313" key="2">
    <source>
        <dbReference type="EMBL" id="KZL49335.1"/>
    </source>
</evidence>
<dbReference type="RefSeq" id="WP_063873199.1">
    <property type="nucleotide sequence ID" value="NZ_CAWMRI010000178.1"/>
</dbReference>
<dbReference type="EMBL" id="LWAJ01000178">
    <property type="protein sequence ID" value="KZL49335.1"/>
    <property type="molecule type" value="Genomic_DNA"/>
</dbReference>